<dbReference type="Pfam" id="PF00005">
    <property type="entry name" value="ABC_tran"/>
    <property type="match status" value="1"/>
</dbReference>
<dbReference type="Proteomes" id="UP000275925">
    <property type="component" value="Unassembled WGS sequence"/>
</dbReference>
<dbReference type="InterPro" id="IPR050683">
    <property type="entry name" value="Bact_Polysacc_Export_ATP-bd"/>
</dbReference>
<dbReference type="InterPro" id="IPR027417">
    <property type="entry name" value="P-loop_NTPase"/>
</dbReference>
<evidence type="ECO:0000256" key="3">
    <source>
        <dbReference type="ARBA" id="ARBA00022741"/>
    </source>
</evidence>
<dbReference type="AlphaFoldDB" id="A0A388TGW9"/>
<dbReference type="InterPro" id="IPR017871">
    <property type="entry name" value="ABC_transporter-like_CS"/>
</dbReference>
<organism evidence="6 7">
    <name type="scientific">Candidatus Termititenax persephonae</name>
    <dbReference type="NCBI Taxonomy" id="2218525"/>
    <lineage>
        <taxon>Bacteria</taxon>
        <taxon>Bacillati</taxon>
        <taxon>Candidatus Margulisiibacteriota</taxon>
        <taxon>Candidatus Termititenacia</taxon>
        <taxon>Candidatus Termititenacales</taxon>
        <taxon>Candidatus Termititenacaceae</taxon>
        <taxon>Candidatus Termititenax</taxon>
    </lineage>
</organism>
<dbReference type="PROSITE" id="PS50893">
    <property type="entry name" value="ABC_TRANSPORTER_2"/>
    <property type="match status" value="1"/>
</dbReference>
<dbReference type="EMBL" id="BGZO01000025">
    <property type="protein sequence ID" value="GBR76362.1"/>
    <property type="molecule type" value="Genomic_DNA"/>
</dbReference>
<keyword evidence="7" id="KW-1185">Reference proteome</keyword>
<gene>
    <name evidence="6" type="primary">rfbB</name>
    <name evidence="6" type="ORF">NO2_0924</name>
</gene>
<evidence type="ECO:0000313" key="6">
    <source>
        <dbReference type="EMBL" id="GBR76362.1"/>
    </source>
</evidence>
<comment type="caution">
    <text evidence="6">The sequence shown here is derived from an EMBL/GenBank/DDBJ whole genome shotgun (WGS) entry which is preliminary data.</text>
</comment>
<comment type="similarity">
    <text evidence="1">Belongs to the ABC transporter superfamily.</text>
</comment>
<dbReference type="PANTHER" id="PTHR46743">
    <property type="entry name" value="TEICHOIC ACIDS EXPORT ATP-BINDING PROTEIN TAGH"/>
    <property type="match status" value="1"/>
</dbReference>
<dbReference type="GO" id="GO:0016887">
    <property type="term" value="F:ATP hydrolysis activity"/>
    <property type="evidence" value="ECO:0007669"/>
    <property type="project" value="InterPro"/>
</dbReference>
<evidence type="ECO:0000259" key="5">
    <source>
        <dbReference type="PROSITE" id="PS50893"/>
    </source>
</evidence>
<evidence type="ECO:0000256" key="4">
    <source>
        <dbReference type="ARBA" id="ARBA00022840"/>
    </source>
</evidence>
<keyword evidence="2" id="KW-0813">Transport</keyword>
<keyword evidence="4 6" id="KW-0067">ATP-binding</keyword>
<dbReference type="GO" id="GO:0016020">
    <property type="term" value="C:membrane"/>
    <property type="evidence" value="ECO:0007669"/>
    <property type="project" value="InterPro"/>
</dbReference>
<dbReference type="PROSITE" id="PS00211">
    <property type="entry name" value="ABC_TRANSPORTER_1"/>
    <property type="match status" value="1"/>
</dbReference>
<proteinExistence type="inferred from homology"/>
<dbReference type="InterPro" id="IPR003439">
    <property type="entry name" value="ABC_transporter-like_ATP-bd"/>
</dbReference>
<dbReference type="Gene3D" id="3.40.50.300">
    <property type="entry name" value="P-loop containing nucleotide triphosphate hydrolases"/>
    <property type="match status" value="1"/>
</dbReference>
<name>A0A388TGW9_9BACT</name>
<dbReference type="CDD" id="cd03220">
    <property type="entry name" value="ABC_KpsT_Wzt"/>
    <property type="match status" value="1"/>
</dbReference>
<evidence type="ECO:0000256" key="2">
    <source>
        <dbReference type="ARBA" id="ARBA00022448"/>
    </source>
</evidence>
<dbReference type="SMART" id="SM00382">
    <property type="entry name" value="AAA"/>
    <property type="match status" value="1"/>
</dbReference>
<dbReference type="SUPFAM" id="SSF52540">
    <property type="entry name" value="P-loop containing nucleoside triphosphate hydrolases"/>
    <property type="match status" value="1"/>
</dbReference>
<accession>A0A388TGW9</accession>
<protein>
    <submittedName>
        <fullName evidence="6">Lipopolysaccharide transport system ATP-binding protein</fullName>
    </submittedName>
</protein>
<feature type="domain" description="ABC transporter" evidence="5">
    <location>
        <begin position="46"/>
        <end position="269"/>
    </location>
</feature>
<dbReference type="GO" id="GO:0140359">
    <property type="term" value="F:ABC-type transporter activity"/>
    <property type="evidence" value="ECO:0007669"/>
    <property type="project" value="InterPro"/>
</dbReference>
<dbReference type="InterPro" id="IPR003593">
    <property type="entry name" value="AAA+_ATPase"/>
</dbReference>
<evidence type="ECO:0000313" key="7">
    <source>
        <dbReference type="Proteomes" id="UP000275925"/>
    </source>
</evidence>
<keyword evidence="3" id="KW-0547">Nucleotide-binding</keyword>
<evidence type="ECO:0000256" key="1">
    <source>
        <dbReference type="ARBA" id="ARBA00005417"/>
    </source>
</evidence>
<dbReference type="GO" id="GO:0005524">
    <property type="term" value="F:ATP binding"/>
    <property type="evidence" value="ECO:0007669"/>
    <property type="project" value="UniProtKB-KW"/>
</dbReference>
<sequence length="273" mass="30358">MSNTVLQVDHLYKEYRLGLVSSGDFFMDMQTAIGRLFGRKDPNSLLTDSGDHKHDKERKRHFLALNDVSFTVQSGDVFGILGHNGAGKSTLLKILTRITAPTAGTIKIKGGIASLLEVGTGFHPEMTGRENVYMNGTILGMKRWQIAKKMDEIVAFSEVEKFIDTPVKRYSSGMSVRLAFAVAAHLDAEIMIMDEVLAVGDVNFQQKCVNKMRGVAKDGRTILFVSHRMDHLCEICSRGIILHQGRLVYAADNINEVVKQYQKEADVLSVKPK</sequence>
<dbReference type="PANTHER" id="PTHR46743:SF2">
    <property type="entry name" value="TEICHOIC ACIDS EXPORT ATP-BINDING PROTEIN TAGH"/>
    <property type="match status" value="1"/>
</dbReference>
<reference evidence="6 7" key="1">
    <citation type="journal article" date="2019" name="ISME J.">
        <title>Genome analyses of uncultured TG2/ZB3 bacteria in 'Margulisbacteria' specifically attached to ectosymbiotic spirochetes of protists in the termite gut.</title>
        <authorList>
            <person name="Utami Y.D."/>
            <person name="Kuwahara H."/>
            <person name="Igai K."/>
            <person name="Murakami T."/>
            <person name="Sugaya K."/>
            <person name="Morikawa T."/>
            <person name="Nagura Y."/>
            <person name="Yuki M."/>
            <person name="Deevong P."/>
            <person name="Inoue T."/>
            <person name="Kihara K."/>
            <person name="Lo N."/>
            <person name="Yamada A."/>
            <person name="Ohkuma M."/>
            <person name="Hongoh Y."/>
        </authorList>
    </citation>
    <scope>NUCLEOTIDE SEQUENCE [LARGE SCALE GENOMIC DNA]</scope>
    <source>
        <strain evidence="6">NkOx7-02</strain>
    </source>
</reference>
<dbReference type="InterPro" id="IPR015860">
    <property type="entry name" value="ABC_transpr_TagH-like"/>
</dbReference>